<dbReference type="Pfam" id="PF13489">
    <property type="entry name" value="Methyltransf_23"/>
    <property type="match status" value="1"/>
</dbReference>
<reference evidence="2" key="1">
    <citation type="submission" date="2023-06" db="EMBL/GenBank/DDBJ databases">
        <title>Uncultivated large filamentous bacteria from sulfidic sediments reveal new species and different genomic features in energy metabolism and defense.</title>
        <authorList>
            <person name="Fonseca A."/>
        </authorList>
    </citation>
    <scope>NUCLEOTIDE SEQUENCE</scope>
    <source>
        <strain evidence="2">HSG4</strain>
    </source>
</reference>
<keyword evidence="2" id="KW-0808">Transferase</keyword>
<keyword evidence="1" id="KW-1133">Transmembrane helix</keyword>
<dbReference type="Gene3D" id="3.40.50.150">
    <property type="entry name" value="Vaccinia Virus protein VP39"/>
    <property type="match status" value="1"/>
</dbReference>
<keyword evidence="2" id="KW-0489">Methyltransferase</keyword>
<evidence type="ECO:0000256" key="1">
    <source>
        <dbReference type="SAM" id="Phobius"/>
    </source>
</evidence>
<dbReference type="GO" id="GO:0008168">
    <property type="term" value="F:methyltransferase activity"/>
    <property type="evidence" value="ECO:0007669"/>
    <property type="project" value="UniProtKB-KW"/>
</dbReference>
<dbReference type="SUPFAM" id="SSF53335">
    <property type="entry name" value="S-adenosyl-L-methionine-dependent methyltransferases"/>
    <property type="match status" value="1"/>
</dbReference>
<protein>
    <submittedName>
        <fullName evidence="2">Class I SAM-dependent methyltransferase</fullName>
        <ecNumber evidence="2">2.1.1.-</ecNumber>
    </submittedName>
</protein>
<accession>A0ABT7VUZ9</accession>
<feature type="transmembrane region" description="Helical" evidence="1">
    <location>
        <begin position="138"/>
        <end position="162"/>
    </location>
</feature>
<evidence type="ECO:0000313" key="3">
    <source>
        <dbReference type="Proteomes" id="UP001171945"/>
    </source>
</evidence>
<feature type="transmembrane region" description="Helical" evidence="1">
    <location>
        <begin position="193"/>
        <end position="210"/>
    </location>
</feature>
<gene>
    <name evidence="2" type="ORF">QUF54_08640</name>
</gene>
<dbReference type="CDD" id="cd02440">
    <property type="entry name" value="AdoMet_MTases"/>
    <property type="match status" value="1"/>
</dbReference>
<keyword evidence="1" id="KW-0812">Transmembrane</keyword>
<keyword evidence="3" id="KW-1185">Reference proteome</keyword>
<proteinExistence type="predicted"/>
<sequence>MLKKLNLPAQAKIFEAGCGTGGNLSLLSQYGQVYAMELNNTAREFARQNTEAKIWAGSLPDDIPFEKEQFDLIVLFDVLEHLEKDSQALQSLRTYLKPSGYLFITVPALPLLWSEHDERHHHYRRYLKKDLRQLVKNAGFKVTLASYFNCLLFPMVLAARYLHRFSKKTHDDLTLPASWLNGLLKTIFASERYLLNVMSLPIGVSLILLARKSL</sequence>
<dbReference type="EC" id="2.1.1.-" evidence="2"/>
<name>A0ABT7VUZ9_9GAMM</name>
<dbReference type="InterPro" id="IPR029063">
    <property type="entry name" value="SAM-dependent_MTases_sf"/>
</dbReference>
<dbReference type="EMBL" id="JAUCGM010000619">
    <property type="protein sequence ID" value="MDM8563405.1"/>
    <property type="molecule type" value="Genomic_DNA"/>
</dbReference>
<dbReference type="PANTHER" id="PTHR43861">
    <property type="entry name" value="TRANS-ACONITATE 2-METHYLTRANSFERASE-RELATED"/>
    <property type="match status" value="1"/>
</dbReference>
<dbReference type="Proteomes" id="UP001171945">
    <property type="component" value="Unassembled WGS sequence"/>
</dbReference>
<evidence type="ECO:0000313" key="2">
    <source>
        <dbReference type="EMBL" id="MDM8563405.1"/>
    </source>
</evidence>
<keyword evidence="1" id="KW-0472">Membrane</keyword>
<organism evidence="2 3">
    <name type="scientific">Candidatus Marithioploca araucensis</name>
    <dbReference type="NCBI Taxonomy" id="70273"/>
    <lineage>
        <taxon>Bacteria</taxon>
        <taxon>Pseudomonadati</taxon>
        <taxon>Pseudomonadota</taxon>
        <taxon>Gammaproteobacteria</taxon>
        <taxon>Thiotrichales</taxon>
        <taxon>Thiotrichaceae</taxon>
        <taxon>Candidatus Marithioploca</taxon>
    </lineage>
</organism>
<comment type="caution">
    <text evidence="2">The sequence shown here is derived from an EMBL/GenBank/DDBJ whole genome shotgun (WGS) entry which is preliminary data.</text>
</comment>
<dbReference type="GO" id="GO:0032259">
    <property type="term" value="P:methylation"/>
    <property type="evidence" value="ECO:0007669"/>
    <property type="project" value="UniProtKB-KW"/>
</dbReference>